<protein>
    <recommendedName>
        <fullName evidence="3">DUF2507 domain-containing protein</fullName>
    </recommendedName>
</protein>
<evidence type="ECO:0008006" key="3">
    <source>
        <dbReference type="Google" id="ProtNLM"/>
    </source>
</evidence>
<gene>
    <name evidence="1" type="ORF">CD32_15890</name>
</gene>
<sequence length="138" mass="16058">MTDQNVKTIPIFGYELVRDHILRSVLGKHEEEVLYWAGKELARKFPLFTLDEAPLFFEQAGWGALSIEKEEKDEIVYILSGEADTLKVEERCFRLEAGFLAEQIQKINGFLTECYEEKSSKQGIVKFNVKWDLKEPIR</sequence>
<dbReference type="eggNOG" id="COG1719">
    <property type="taxonomic scope" value="Bacteria"/>
</dbReference>
<dbReference type="InterPro" id="IPR019642">
    <property type="entry name" value="DUF2507"/>
</dbReference>
<dbReference type="EMBL" id="JPVP01000058">
    <property type="protein sequence ID" value="KGR83320.1"/>
    <property type="molecule type" value="Genomic_DNA"/>
</dbReference>
<dbReference type="STRING" id="1220589.CD32_15890"/>
<dbReference type="Gene3D" id="3.30.1380.20">
    <property type="entry name" value="Trafficking protein particle complex subunit 3"/>
    <property type="match status" value="1"/>
</dbReference>
<dbReference type="OrthoDB" id="2965348at2"/>
<accession>A0A0A3IIR3</accession>
<proteinExistence type="predicted"/>
<name>A0A0A3IIR3_9BACI</name>
<dbReference type="Pfam" id="PF10702">
    <property type="entry name" value="DUF2507"/>
    <property type="match status" value="1"/>
</dbReference>
<dbReference type="SUPFAM" id="SSF111126">
    <property type="entry name" value="Ligand-binding domain in the NO signalling and Golgi transport"/>
    <property type="match status" value="1"/>
</dbReference>
<dbReference type="InterPro" id="IPR024096">
    <property type="entry name" value="NO_sig/Golgi_transp_ligand-bd"/>
</dbReference>
<reference evidence="1 2" key="1">
    <citation type="submission" date="2014-02" db="EMBL/GenBank/DDBJ databases">
        <title>Draft genome sequence of Lysinibacillus odysseyi NBRC 100172.</title>
        <authorList>
            <person name="Zhang F."/>
            <person name="Wang G."/>
            <person name="Zhang L."/>
        </authorList>
    </citation>
    <scope>NUCLEOTIDE SEQUENCE [LARGE SCALE GENOMIC DNA]</scope>
    <source>
        <strain evidence="1 2">NBRC 100172</strain>
    </source>
</reference>
<dbReference type="Proteomes" id="UP000030437">
    <property type="component" value="Unassembled WGS sequence"/>
</dbReference>
<dbReference type="AlphaFoldDB" id="A0A0A3IIR3"/>
<organism evidence="1 2">
    <name type="scientific">Lysinibacillus odysseyi 34hs-1 = NBRC 100172</name>
    <dbReference type="NCBI Taxonomy" id="1220589"/>
    <lineage>
        <taxon>Bacteria</taxon>
        <taxon>Bacillati</taxon>
        <taxon>Bacillota</taxon>
        <taxon>Bacilli</taxon>
        <taxon>Bacillales</taxon>
        <taxon>Bacillaceae</taxon>
        <taxon>Lysinibacillus</taxon>
    </lineage>
</organism>
<dbReference type="RefSeq" id="WP_036156390.1">
    <property type="nucleotide sequence ID" value="NZ_AVCX01000003.1"/>
</dbReference>
<evidence type="ECO:0000313" key="2">
    <source>
        <dbReference type="Proteomes" id="UP000030437"/>
    </source>
</evidence>
<keyword evidence="2" id="KW-1185">Reference proteome</keyword>
<comment type="caution">
    <text evidence="1">The sequence shown here is derived from an EMBL/GenBank/DDBJ whole genome shotgun (WGS) entry which is preliminary data.</text>
</comment>
<evidence type="ECO:0000313" key="1">
    <source>
        <dbReference type="EMBL" id="KGR83320.1"/>
    </source>
</evidence>